<keyword evidence="2" id="KW-0472">Membrane</keyword>
<keyword evidence="2" id="KW-1133">Transmembrane helix</keyword>
<dbReference type="Proteomes" id="UP000589552">
    <property type="component" value="Unassembled WGS sequence"/>
</dbReference>
<evidence type="ECO:0000313" key="3">
    <source>
        <dbReference type="EMBL" id="NMF09332.1"/>
    </source>
</evidence>
<protein>
    <recommendedName>
        <fullName evidence="5">Transposase</fullName>
    </recommendedName>
</protein>
<sequence>MDPVMIDRVDGARIARAARIVDDAGVVAMLDGWRGDDGRGVGGRPRFISDRVMLTLMVVLATEGKPLHVTAARDIICHRATDGALDRLGLPGRGDADYTSRMAQSRWYDRAWSAIHRILDPIDLYPEMRYRRRYTKDEYAELVAARDPELVAVRRTRLTQMTNALVMASVHRMPTSVREKWNGDVVVDATPIPAARLGTSKRSSRVSSEPDAGWYTRRDDHDGGDGTEGKVFWAYEATLVAAMMPDGAPHPIIGIALDKPGHQPHMRARDALAHITADADMPKGNLVGDMLYHPNGKPETWQIPMRRAGYTLVGDLPINTRGVTANYAGAVQVGGAWHCPAMPTHLLAAGDDHRAGIIDDDQFAERIEARTAFALRVKERLPGGGAKYMCPARGSGATVSCPLVKGSGKIGRQRVKIFDSQVPEAADRGRCCTNASSVTIPVEEGAKFAQQGPSWRTPEWKKAYQPPRATIESRNAILKKGSGAGLGDTTRRMIRGFTAAAMFVALGAVAVNAALITKFLGRGGGADGAPVPPPPNSGRGRDIDHAAAANAPPAAAA</sequence>
<gene>
    <name evidence="3" type="ORF">HF852_06920</name>
</gene>
<feature type="compositionally biased region" description="Low complexity" evidence="1">
    <location>
        <begin position="546"/>
        <end position="557"/>
    </location>
</feature>
<dbReference type="AlphaFoldDB" id="A0A7X9XT44"/>
<organism evidence="3 4">
    <name type="scientific">Corynebacterium xerosis</name>
    <dbReference type="NCBI Taxonomy" id="1725"/>
    <lineage>
        <taxon>Bacteria</taxon>
        <taxon>Bacillati</taxon>
        <taxon>Actinomycetota</taxon>
        <taxon>Actinomycetes</taxon>
        <taxon>Mycobacteriales</taxon>
        <taxon>Corynebacteriaceae</taxon>
        <taxon>Corynebacterium</taxon>
    </lineage>
</organism>
<keyword evidence="2" id="KW-0812">Transmembrane</keyword>
<evidence type="ECO:0000256" key="2">
    <source>
        <dbReference type="SAM" id="Phobius"/>
    </source>
</evidence>
<feature type="region of interest" description="Disordered" evidence="1">
    <location>
        <begin position="524"/>
        <end position="557"/>
    </location>
</feature>
<dbReference type="EMBL" id="JABAGA010000003">
    <property type="protein sequence ID" value="NMF09332.1"/>
    <property type="molecule type" value="Genomic_DNA"/>
</dbReference>
<proteinExistence type="predicted"/>
<evidence type="ECO:0000256" key="1">
    <source>
        <dbReference type="SAM" id="MobiDB-lite"/>
    </source>
</evidence>
<evidence type="ECO:0008006" key="5">
    <source>
        <dbReference type="Google" id="ProtNLM"/>
    </source>
</evidence>
<comment type="caution">
    <text evidence="3">The sequence shown here is derived from an EMBL/GenBank/DDBJ whole genome shotgun (WGS) entry which is preliminary data.</text>
</comment>
<accession>A0A7X9XT44</accession>
<feature type="transmembrane region" description="Helical" evidence="2">
    <location>
        <begin position="496"/>
        <end position="516"/>
    </location>
</feature>
<name>A0A7X9XT44_9CORY</name>
<reference evidence="3 4" key="1">
    <citation type="submission" date="2020-04" db="EMBL/GenBank/DDBJ databases">
        <authorList>
            <person name="Hitch T.C.A."/>
            <person name="Wylensek D."/>
            <person name="Clavel T."/>
        </authorList>
    </citation>
    <scope>NUCLEOTIDE SEQUENCE [LARGE SCALE GENOMIC DNA]</scope>
    <source>
        <strain evidence="3 4">BL-383-APC-2I</strain>
    </source>
</reference>
<feature type="region of interest" description="Disordered" evidence="1">
    <location>
        <begin position="198"/>
        <end position="222"/>
    </location>
</feature>
<evidence type="ECO:0000313" key="4">
    <source>
        <dbReference type="Proteomes" id="UP000589552"/>
    </source>
</evidence>
<dbReference type="RefSeq" id="WP_168937770.1">
    <property type="nucleotide sequence ID" value="NZ_JABAGA010000003.1"/>
</dbReference>